<organism evidence="2 3">
    <name type="scientific">Parascaris equorum</name>
    <name type="common">Equine roundworm</name>
    <dbReference type="NCBI Taxonomy" id="6256"/>
    <lineage>
        <taxon>Eukaryota</taxon>
        <taxon>Metazoa</taxon>
        <taxon>Ecdysozoa</taxon>
        <taxon>Nematoda</taxon>
        <taxon>Chromadorea</taxon>
        <taxon>Rhabditida</taxon>
        <taxon>Spirurina</taxon>
        <taxon>Ascaridomorpha</taxon>
        <taxon>Ascaridoidea</taxon>
        <taxon>Ascarididae</taxon>
        <taxon>Parascaris</taxon>
    </lineage>
</organism>
<dbReference type="SUPFAM" id="SSF52777">
    <property type="entry name" value="CoA-dependent acyltransferases"/>
    <property type="match status" value="1"/>
</dbReference>
<dbReference type="GO" id="GO:0006086">
    <property type="term" value="P:pyruvate decarboxylation to acetyl-CoA"/>
    <property type="evidence" value="ECO:0007669"/>
    <property type="project" value="InterPro"/>
</dbReference>
<evidence type="ECO:0000259" key="1">
    <source>
        <dbReference type="Pfam" id="PF00198"/>
    </source>
</evidence>
<evidence type="ECO:0000313" key="3">
    <source>
        <dbReference type="WBParaSite" id="PEQ_0000007301-mRNA-1"/>
    </source>
</evidence>
<dbReference type="InterPro" id="IPR045257">
    <property type="entry name" value="E2/Pdx1"/>
</dbReference>
<keyword evidence="2" id="KW-1185">Reference proteome</keyword>
<proteinExistence type="predicted"/>
<dbReference type="PANTHER" id="PTHR23151:SF90">
    <property type="entry name" value="DIHYDROLIPOYLLYSINE-RESIDUE ACETYLTRANSFERASE COMPONENT OF PYRUVATE DEHYDROGENASE COMPLEX, MITOCHONDRIAL-RELATED"/>
    <property type="match status" value="1"/>
</dbReference>
<evidence type="ECO:0000313" key="2">
    <source>
        <dbReference type="Proteomes" id="UP000887564"/>
    </source>
</evidence>
<dbReference type="Proteomes" id="UP000887564">
    <property type="component" value="Unplaced"/>
</dbReference>
<dbReference type="Pfam" id="PF00198">
    <property type="entry name" value="2-oxoacid_dh"/>
    <property type="match status" value="1"/>
</dbReference>
<name>A0A914REG4_PAREQ</name>
<sequence>MRSVIARRLCESKQGIPHTYAIQKIDSDNVNKLRAKLRKEGISVSINDFIIKACACALRAVPELNVKWIKDHTEALPNVDISVAVATPAGLITPIVFKADALGVSQIGAKVRELAKKARANKLTVSYMSAIQIFMTSSTLFR</sequence>
<dbReference type="GO" id="GO:0016746">
    <property type="term" value="F:acyltransferase activity"/>
    <property type="evidence" value="ECO:0007669"/>
    <property type="project" value="InterPro"/>
</dbReference>
<accession>A0A914REG4</accession>
<feature type="domain" description="2-oxoacid dehydrogenase acyltransferase catalytic" evidence="1">
    <location>
        <begin position="1"/>
        <end position="130"/>
    </location>
</feature>
<dbReference type="GO" id="GO:0045254">
    <property type="term" value="C:pyruvate dehydrogenase complex"/>
    <property type="evidence" value="ECO:0007669"/>
    <property type="project" value="InterPro"/>
</dbReference>
<reference evidence="3" key="1">
    <citation type="submission" date="2022-11" db="UniProtKB">
        <authorList>
            <consortium name="WormBaseParasite"/>
        </authorList>
    </citation>
    <scope>IDENTIFICATION</scope>
</reference>
<dbReference type="WBParaSite" id="PEQ_0000007301-mRNA-1">
    <property type="protein sequence ID" value="PEQ_0000007301-mRNA-1"/>
    <property type="gene ID" value="PEQ_0000007301"/>
</dbReference>
<dbReference type="PANTHER" id="PTHR23151">
    <property type="entry name" value="DIHYDROLIPOAMIDE ACETYL/SUCCINYL-TRANSFERASE-RELATED"/>
    <property type="match status" value="1"/>
</dbReference>
<dbReference type="InterPro" id="IPR023213">
    <property type="entry name" value="CAT-like_dom_sf"/>
</dbReference>
<dbReference type="AlphaFoldDB" id="A0A914REG4"/>
<dbReference type="InterPro" id="IPR001078">
    <property type="entry name" value="2-oxoacid_DH_actylTfrase"/>
</dbReference>
<protein>
    <submittedName>
        <fullName evidence="3">2-oxoacid dehydrogenase acyltransferase catalytic domain-containing protein</fullName>
    </submittedName>
</protein>
<dbReference type="Gene3D" id="3.30.559.10">
    <property type="entry name" value="Chloramphenicol acetyltransferase-like domain"/>
    <property type="match status" value="1"/>
</dbReference>